<evidence type="ECO:0000256" key="3">
    <source>
        <dbReference type="ARBA" id="ARBA00022448"/>
    </source>
</evidence>
<evidence type="ECO:0000313" key="18">
    <source>
        <dbReference type="EMBL" id="KAH6884922.1"/>
    </source>
</evidence>
<dbReference type="InterPro" id="IPR008271">
    <property type="entry name" value="Ser/Thr_kinase_AS"/>
</dbReference>
<dbReference type="GO" id="GO:0061709">
    <property type="term" value="P:reticulophagy"/>
    <property type="evidence" value="ECO:0007669"/>
    <property type="project" value="TreeGrafter"/>
</dbReference>
<comment type="similarity">
    <text evidence="15">Belongs to the protein kinase superfamily.</text>
</comment>
<reference evidence="18 19" key="1">
    <citation type="journal article" date="2021" name="Nat. Commun.">
        <title>Genetic determinants of endophytism in the Arabidopsis root mycobiome.</title>
        <authorList>
            <person name="Mesny F."/>
            <person name="Miyauchi S."/>
            <person name="Thiergart T."/>
            <person name="Pickel B."/>
            <person name="Atanasova L."/>
            <person name="Karlsson M."/>
            <person name="Huettel B."/>
            <person name="Barry K.W."/>
            <person name="Haridas S."/>
            <person name="Chen C."/>
            <person name="Bauer D."/>
            <person name="Andreopoulos W."/>
            <person name="Pangilinan J."/>
            <person name="LaButti K."/>
            <person name="Riley R."/>
            <person name="Lipzen A."/>
            <person name="Clum A."/>
            <person name="Drula E."/>
            <person name="Henrissat B."/>
            <person name="Kohler A."/>
            <person name="Grigoriev I.V."/>
            <person name="Martin F.M."/>
            <person name="Hacquard S."/>
        </authorList>
    </citation>
    <scope>NUCLEOTIDE SEQUENCE [LARGE SCALE GENOMIC DNA]</scope>
    <source>
        <strain evidence="18 19">MPI-CAGE-CH-0241</strain>
    </source>
</reference>
<dbReference type="InterPro" id="IPR045269">
    <property type="entry name" value="Atg1-like"/>
</dbReference>
<evidence type="ECO:0000256" key="8">
    <source>
        <dbReference type="ARBA" id="ARBA00022840"/>
    </source>
</evidence>
<gene>
    <name evidence="18" type="ORF">B0T10DRAFT_409346</name>
</gene>
<evidence type="ECO:0000256" key="1">
    <source>
        <dbReference type="ARBA" id="ARBA00004623"/>
    </source>
</evidence>
<feature type="domain" description="Protein kinase" evidence="17">
    <location>
        <begin position="93"/>
        <end position="341"/>
    </location>
</feature>
<dbReference type="Pfam" id="PF00069">
    <property type="entry name" value="Pkinase"/>
    <property type="match status" value="1"/>
</dbReference>
<evidence type="ECO:0000256" key="13">
    <source>
        <dbReference type="ARBA" id="ARBA00048679"/>
    </source>
</evidence>
<keyword evidence="5" id="KW-0808">Transferase</keyword>
<dbReference type="InterPro" id="IPR011009">
    <property type="entry name" value="Kinase-like_dom_sf"/>
</dbReference>
<dbReference type="InterPro" id="IPR017441">
    <property type="entry name" value="Protein_kinase_ATP_BS"/>
</dbReference>
<name>A0A9P8VZ92_9HYPO</name>
<dbReference type="PROSITE" id="PS00107">
    <property type="entry name" value="PROTEIN_KINASE_ATP"/>
    <property type="match status" value="1"/>
</dbReference>
<comment type="catalytic activity">
    <reaction evidence="12">
        <text>L-threonyl-[protein] + ATP = O-phospho-L-threonyl-[protein] + ADP + H(+)</text>
        <dbReference type="Rhea" id="RHEA:46608"/>
        <dbReference type="Rhea" id="RHEA-COMP:11060"/>
        <dbReference type="Rhea" id="RHEA-COMP:11605"/>
        <dbReference type="ChEBI" id="CHEBI:15378"/>
        <dbReference type="ChEBI" id="CHEBI:30013"/>
        <dbReference type="ChEBI" id="CHEBI:30616"/>
        <dbReference type="ChEBI" id="CHEBI:61977"/>
        <dbReference type="ChEBI" id="CHEBI:456216"/>
        <dbReference type="EC" id="2.7.11.1"/>
    </reaction>
</comment>
<dbReference type="GO" id="GO:0005776">
    <property type="term" value="C:autophagosome"/>
    <property type="evidence" value="ECO:0007669"/>
    <property type="project" value="TreeGrafter"/>
</dbReference>
<dbReference type="GO" id="GO:0042594">
    <property type="term" value="P:response to starvation"/>
    <property type="evidence" value="ECO:0007669"/>
    <property type="project" value="TreeGrafter"/>
</dbReference>
<keyword evidence="4 15" id="KW-0723">Serine/threonine-protein kinase</keyword>
<dbReference type="GO" id="GO:0005524">
    <property type="term" value="F:ATP binding"/>
    <property type="evidence" value="ECO:0007669"/>
    <property type="project" value="UniProtKB-UniRule"/>
</dbReference>
<evidence type="ECO:0000256" key="2">
    <source>
        <dbReference type="ARBA" id="ARBA00012513"/>
    </source>
</evidence>
<dbReference type="Gene3D" id="3.30.200.20">
    <property type="entry name" value="Phosphorylase Kinase, domain 1"/>
    <property type="match status" value="1"/>
</dbReference>
<dbReference type="InterPro" id="IPR000719">
    <property type="entry name" value="Prot_kinase_dom"/>
</dbReference>
<dbReference type="GO" id="GO:0005829">
    <property type="term" value="C:cytosol"/>
    <property type="evidence" value="ECO:0007669"/>
    <property type="project" value="TreeGrafter"/>
</dbReference>
<dbReference type="SMART" id="SM00220">
    <property type="entry name" value="S_TKc"/>
    <property type="match status" value="1"/>
</dbReference>
<dbReference type="GO" id="GO:0010506">
    <property type="term" value="P:regulation of autophagy"/>
    <property type="evidence" value="ECO:0007669"/>
    <property type="project" value="InterPro"/>
</dbReference>
<dbReference type="GO" id="GO:0034727">
    <property type="term" value="P:piecemeal microautophagy of the nucleus"/>
    <property type="evidence" value="ECO:0007669"/>
    <property type="project" value="TreeGrafter"/>
</dbReference>
<dbReference type="GO" id="GO:0000422">
    <property type="term" value="P:autophagy of mitochondrion"/>
    <property type="evidence" value="ECO:0007669"/>
    <property type="project" value="TreeGrafter"/>
</dbReference>
<dbReference type="EC" id="2.7.11.1" evidence="2"/>
<dbReference type="Gene3D" id="1.10.510.10">
    <property type="entry name" value="Transferase(Phosphotransferase) domain 1"/>
    <property type="match status" value="1"/>
</dbReference>
<dbReference type="GO" id="GO:0004674">
    <property type="term" value="F:protein serine/threonine kinase activity"/>
    <property type="evidence" value="ECO:0007669"/>
    <property type="project" value="UniProtKB-KW"/>
</dbReference>
<dbReference type="PROSITE" id="PS50011">
    <property type="entry name" value="PROTEIN_KINASE_DOM"/>
    <property type="match status" value="1"/>
</dbReference>
<evidence type="ECO:0000313" key="19">
    <source>
        <dbReference type="Proteomes" id="UP000777438"/>
    </source>
</evidence>
<evidence type="ECO:0000256" key="4">
    <source>
        <dbReference type="ARBA" id="ARBA00022527"/>
    </source>
</evidence>
<feature type="region of interest" description="Disordered" evidence="16">
    <location>
        <begin position="367"/>
        <end position="386"/>
    </location>
</feature>
<evidence type="ECO:0000256" key="6">
    <source>
        <dbReference type="ARBA" id="ARBA00022741"/>
    </source>
</evidence>
<evidence type="ECO:0000256" key="12">
    <source>
        <dbReference type="ARBA" id="ARBA00047899"/>
    </source>
</evidence>
<dbReference type="PANTHER" id="PTHR24348">
    <property type="entry name" value="SERINE/THREONINE-PROTEIN KINASE UNC-51-RELATED"/>
    <property type="match status" value="1"/>
</dbReference>
<comment type="catalytic activity">
    <reaction evidence="13">
        <text>L-seryl-[protein] + ATP = O-phospho-L-seryl-[protein] + ADP + H(+)</text>
        <dbReference type="Rhea" id="RHEA:17989"/>
        <dbReference type="Rhea" id="RHEA-COMP:9863"/>
        <dbReference type="Rhea" id="RHEA-COMP:11604"/>
        <dbReference type="ChEBI" id="CHEBI:15378"/>
        <dbReference type="ChEBI" id="CHEBI:29999"/>
        <dbReference type="ChEBI" id="CHEBI:30616"/>
        <dbReference type="ChEBI" id="CHEBI:83421"/>
        <dbReference type="ChEBI" id="CHEBI:456216"/>
        <dbReference type="EC" id="2.7.11.1"/>
    </reaction>
</comment>
<dbReference type="GO" id="GO:0015031">
    <property type="term" value="P:protein transport"/>
    <property type="evidence" value="ECO:0007669"/>
    <property type="project" value="UniProtKB-KW"/>
</dbReference>
<dbReference type="OrthoDB" id="4062651at2759"/>
<feature type="binding site" evidence="14">
    <location>
        <position position="123"/>
    </location>
    <ligand>
        <name>ATP</name>
        <dbReference type="ChEBI" id="CHEBI:30616"/>
    </ligand>
</feature>
<dbReference type="CDD" id="cd00180">
    <property type="entry name" value="PKc"/>
    <property type="match status" value="1"/>
</dbReference>
<keyword evidence="6 14" id="KW-0547">Nucleotide-binding</keyword>
<protein>
    <recommendedName>
        <fullName evidence="2">non-specific serine/threonine protein kinase</fullName>
        <ecNumber evidence="2">2.7.11.1</ecNumber>
    </recommendedName>
    <alternativeName>
        <fullName evidence="11">Autophagy-related protein 1</fullName>
    </alternativeName>
</protein>
<dbReference type="GO" id="GO:0034045">
    <property type="term" value="C:phagophore assembly site membrane"/>
    <property type="evidence" value="ECO:0007669"/>
    <property type="project" value="UniProtKB-SubCell"/>
</dbReference>
<dbReference type="EMBL" id="JAGPYM010000019">
    <property type="protein sequence ID" value="KAH6884922.1"/>
    <property type="molecule type" value="Genomic_DNA"/>
</dbReference>
<dbReference type="PROSITE" id="PS00108">
    <property type="entry name" value="PROTEIN_KINASE_ST"/>
    <property type="match status" value="1"/>
</dbReference>
<evidence type="ECO:0000256" key="14">
    <source>
        <dbReference type="PROSITE-ProRule" id="PRU10141"/>
    </source>
</evidence>
<evidence type="ECO:0000256" key="11">
    <source>
        <dbReference type="ARBA" id="ARBA00030237"/>
    </source>
</evidence>
<keyword evidence="10" id="KW-0072">Autophagy</keyword>
<sequence>LPFEYGCLRKVIVQDNVNTIIGMGGVGRNLVQFELKWHCRSDGTIERLKDRERAPLEENPRLARTMNETDTVLPSRRETRIHTPGPQPPKMRYVSGGVLGAGQFGVVYKAVNVDSGKFMAVKKMVRPARVAQQEEWMKLRREVEILSRISHEHVVDYISSQGWNGPEVEIFMGLKEGTSTSLVYGKCSIPIADLAQTVLHHMLQAIDCLAMQGIIHRDVKPENILYISRQGQYHFQLGDFGLSNRQIIAATYSGTPLYMAPEMFQNGEQTHKVDVWSLFVTMLWTLNTQGFREVSNSFKAHQDARSVILSVASHVDVIREMARINPEERASSAQMLVKCYSGKGLTTPRNQVPPLISLAKADRKASASVGPVSTSPVQTKPRGLRKTVNPATAGAQFRVEKARIPQAQPRQPVTLVSRQIPGGFPGGTINSSAYGV</sequence>
<organism evidence="18 19">
    <name type="scientific">Thelonectria olida</name>
    <dbReference type="NCBI Taxonomy" id="1576542"/>
    <lineage>
        <taxon>Eukaryota</taxon>
        <taxon>Fungi</taxon>
        <taxon>Dikarya</taxon>
        <taxon>Ascomycota</taxon>
        <taxon>Pezizomycotina</taxon>
        <taxon>Sordariomycetes</taxon>
        <taxon>Hypocreomycetidae</taxon>
        <taxon>Hypocreales</taxon>
        <taxon>Nectriaceae</taxon>
        <taxon>Thelonectria</taxon>
    </lineage>
</organism>
<evidence type="ECO:0000259" key="17">
    <source>
        <dbReference type="PROSITE" id="PS50011"/>
    </source>
</evidence>
<dbReference type="PANTHER" id="PTHR24348:SF22">
    <property type="entry name" value="NON-SPECIFIC SERINE_THREONINE PROTEIN KINASE"/>
    <property type="match status" value="1"/>
</dbReference>
<keyword evidence="8 14" id="KW-0067">ATP-binding</keyword>
<keyword evidence="9" id="KW-0653">Protein transport</keyword>
<keyword evidence="3" id="KW-0813">Transport</keyword>
<keyword evidence="19" id="KW-1185">Reference proteome</keyword>
<keyword evidence="7 18" id="KW-0418">Kinase</keyword>
<evidence type="ECO:0000256" key="15">
    <source>
        <dbReference type="RuleBase" id="RU000304"/>
    </source>
</evidence>
<evidence type="ECO:0000256" key="7">
    <source>
        <dbReference type="ARBA" id="ARBA00022777"/>
    </source>
</evidence>
<accession>A0A9P8VZ92</accession>
<comment type="caution">
    <text evidence="18">The sequence shown here is derived from an EMBL/GenBank/DDBJ whole genome shotgun (WGS) entry which is preliminary data.</text>
</comment>
<proteinExistence type="inferred from homology"/>
<dbReference type="SUPFAM" id="SSF56112">
    <property type="entry name" value="Protein kinase-like (PK-like)"/>
    <property type="match status" value="1"/>
</dbReference>
<evidence type="ECO:0000256" key="9">
    <source>
        <dbReference type="ARBA" id="ARBA00022927"/>
    </source>
</evidence>
<dbReference type="GO" id="GO:0000045">
    <property type="term" value="P:autophagosome assembly"/>
    <property type="evidence" value="ECO:0007669"/>
    <property type="project" value="TreeGrafter"/>
</dbReference>
<feature type="non-terminal residue" evidence="18">
    <location>
        <position position="1"/>
    </location>
</feature>
<evidence type="ECO:0000256" key="16">
    <source>
        <dbReference type="SAM" id="MobiDB-lite"/>
    </source>
</evidence>
<dbReference type="AlphaFoldDB" id="A0A9P8VZ92"/>
<dbReference type="Proteomes" id="UP000777438">
    <property type="component" value="Unassembled WGS sequence"/>
</dbReference>
<comment type="subcellular location">
    <subcellularLocation>
        <location evidence="1">Preautophagosomal structure membrane</location>
        <topology evidence="1">Peripheral membrane protein</topology>
    </subcellularLocation>
</comment>
<evidence type="ECO:0000256" key="10">
    <source>
        <dbReference type="ARBA" id="ARBA00023006"/>
    </source>
</evidence>
<evidence type="ECO:0000256" key="5">
    <source>
        <dbReference type="ARBA" id="ARBA00022679"/>
    </source>
</evidence>